<reference evidence="6 7" key="1">
    <citation type="submission" date="2014-07" db="EMBL/GenBank/DDBJ databases">
        <title>Genomic and transcriptomic analysis on Apis cerana provide comprehensive insights into honey bee biology.</title>
        <authorList>
            <person name="Diao Q."/>
            <person name="Sun L."/>
            <person name="Zheng H."/>
            <person name="Zheng H."/>
            <person name="Xu S."/>
            <person name="Wang S."/>
            <person name="Zeng Z."/>
            <person name="Hu F."/>
            <person name="Su S."/>
            <person name="Wu J."/>
        </authorList>
    </citation>
    <scope>NUCLEOTIDE SEQUENCE [LARGE SCALE GENOMIC DNA]</scope>
    <source>
        <tissue evidence="6">Pupae without intestine</tissue>
    </source>
</reference>
<feature type="coiled-coil region" evidence="3">
    <location>
        <begin position="89"/>
        <end position="126"/>
    </location>
</feature>
<gene>
    <name evidence="6" type="ORF">APICC_00482</name>
</gene>
<dbReference type="GO" id="GO:0003352">
    <property type="term" value="P:regulation of cilium movement"/>
    <property type="evidence" value="ECO:0007669"/>
    <property type="project" value="TreeGrafter"/>
</dbReference>
<keyword evidence="7" id="KW-1185">Reference proteome</keyword>
<evidence type="ECO:0000259" key="4">
    <source>
        <dbReference type="Pfam" id="PF14772"/>
    </source>
</evidence>
<dbReference type="PANTHER" id="PTHR21625">
    <property type="entry name" value="NYD-SP28 PROTEIN"/>
    <property type="match status" value="1"/>
</dbReference>
<accession>A0A2A3E9K3</accession>
<feature type="domain" description="Dynein regulatory complex protein 1 C-terminal" evidence="5">
    <location>
        <begin position="702"/>
        <end position="756"/>
    </location>
</feature>
<dbReference type="OrthoDB" id="10260459at2759"/>
<dbReference type="GO" id="GO:0070286">
    <property type="term" value="P:axonemal dynein complex assembly"/>
    <property type="evidence" value="ECO:0007669"/>
    <property type="project" value="InterPro"/>
</dbReference>
<dbReference type="AlphaFoldDB" id="A0A2A3E9K3"/>
<sequence>MSIFDKSEISQIIEEPSILSSDPVERKLARRLRIQRRIEERDKQIKAQDQEIEEITDIEKQIFDSIEALEKLTVEGDEVIAGVKIASDAKELERRKEVEEKRQKLLEILEEENKIYMEKYDEITKKWPDILALKHPLDIHDEIELQNAKGLEILKKKDDFIALLKEELENADLMFAEDVKKQNEDINLLIERMESQVKTMTKAYRHEMELIETVIESERKIMMEISMEKWNVLYKKLQEDTFEEKEKRKEIIKEYEKEMEKVIIEHQEEFRKQKIMYELEIQNLQQEVQNMKALCIMNVEKLDYNFAVLKRRDEENTIVKNQQKRKINKLQDVINNLKKTHSALEESKKAEIQKLTNQILKSQKSVLELEKKSDYLAIINDKKYMQVWDMNIKTANELIDKILTADRIIHEQLLLLEWQPPEEQLLKKEDLPSYCGAMCALKTEQEEAKKRRTISKLYKPPTTLEEINLERRLLNHIFKLISNQCDYLIEDTLKILLSEYTEENNLLIRLDKVFEALKITNEQELQFLLNFFLPYAHCPTCIIKIVKIPSEEITESSSLSTLPEIYENDFDTEEIKLIGAVKAALYDESKTSDKRETETQTKEIISEESSLIDSTGVETYIASTCISEGIIEITDAAGESKRLLTCDKGHLLAIETEFVLNAVKEFVERCEFVRKEISLDKDAIKEKITVSRNITEKDIIDFWERYRNIFSKDKEKLWDNLLVGLKQYYEVLKERHKLNAEIKALRKQNTEMRRLLSGNIPEPEIMQQIQKDIMNSTFDM</sequence>
<feature type="coiled-coil region" evidence="3">
    <location>
        <begin position="320"/>
        <end position="372"/>
    </location>
</feature>
<proteinExistence type="inferred from homology"/>
<dbReference type="Pfam" id="PF14772">
    <property type="entry name" value="NYD-SP28"/>
    <property type="match status" value="1"/>
</dbReference>
<dbReference type="STRING" id="94128.A0A2A3E9K3"/>
<dbReference type="GO" id="GO:0060285">
    <property type="term" value="P:cilium-dependent cell motility"/>
    <property type="evidence" value="ECO:0007669"/>
    <property type="project" value="TreeGrafter"/>
</dbReference>
<keyword evidence="2 3" id="KW-0175">Coiled coil</keyword>
<evidence type="ECO:0000256" key="2">
    <source>
        <dbReference type="ARBA" id="ARBA00023054"/>
    </source>
</evidence>
<evidence type="ECO:0000256" key="3">
    <source>
        <dbReference type="SAM" id="Coils"/>
    </source>
</evidence>
<dbReference type="GO" id="GO:0005858">
    <property type="term" value="C:axonemal dynein complex"/>
    <property type="evidence" value="ECO:0007669"/>
    <property type="project" value="InterPro"/>
</dbReference>
<dbReference type="PANTHER" id="PTHR21625:SF1">
    <property type="entry name" value="DYNEIN REGULATORY COMPLEX PROTEIN 1"/>
    <property type="match status" value="1"/>
</dbReference>
<dbReference type="InterPro" id="IPR029440">
    <property type="entry name" value="DRC1_C"/>
</dbReference>
<feature type="coiled-coil region" evidence="3">
    <location>
        <begin position="728"/>
        <end position="755"/>
    </location>
</feature>
<dbReference type="InterPro" id="IPR039505">
    <property type="entry name" value="DRC1/2_N"/>
</dbReference>
<comment type="similarity">
    <text evidence="1">Belongs to the DRC1 family.</text>
</comment>
<protein>
    <submittedName>
        <fullName evidence="6">Coiled-coil domain-containing protein</fullName>
    </submittedName>
</protein>
<feature type="domain" description="Dynein regulatory complex protein 1/2 N-terminal" evidence="4">
    <location>
        <begin position="86"/>
        <end position="186"/>
    </location>
</feature>
<dbReference type="Pfam" id="PF14775">
    <property type="entry name" value="NYD-SP28_assoc"/>
    <property type="match status" value="1"/>
</dbReference>
<organism evidence="6 7">
    <name type="scientific">Apis cerana cerana</name>
    <name type="common">Oriental honeybee</name>
    <dbReference type="NCBI Taxonomy" id="94128"/>
    <lineage>
        <taxon>Eukaryota</taxon>
        <taxon>Metazoa</taxon>
        <taxon>Ecdysozoa</taxon>
        <taxon>Arthropoda</taxon>
        <taxon>Hexapoda</taxon>
        <taxon>Insecta</taxon>
        <taxon>Pterygota</taxon>
        <taxon>Neoptera</taxon>
        <taxon>Endopterygota</taxon>
        <taxon>Hymenoptera</taxon>
        <taxon>Apocrita</taxon>
        <taxon>Aculeata</taxon>
        <taxon>Apoidea</taxon>
        <taxon>Anthophila</taxon>
        <taxon>Apidae</taxon>
        <taxon>Apis</taxon>
    </lineage>
</organism>
<evidence type="ECO:0000259" key="5">
    <source>
        <dbReference type="Pfam" id="PF14775"/>
    </source>
</evidence>
<name>A0A2A3E9K3_APICC</name>
<evidence type="ECO:0000313" key="7">
    <source>
        <dbReference type="Proteomes" id="UP000242457"/>
    </source>
</evidence>
<dbReference type="InterPro" id="IPR039750">
    <property type="entry name" value="DRC1/DRC2"/>
</dbReference>
<feature type="coiled-coil region" evidence="3">
    <location>
        <begin position="245"/>
        <end position="294"/>
    </location>
</feature>
<dbReference type="EMBL" id="KZ288312">
    <property type="protein sequence ID" value="PBC28405.1"/>
    <property type="molecule type" value="Genomic_DNA"/>
</dbReference>
<evidence type="ECO:0000313" key="6">
    <source>
        <dbReference type="EMBL" id="PBC28405.1"/>
    </source>
</evidence>
<dbReference type="Proteomes" id="UP000242457">
    <property type="component" value="Unassembled WGS sequence"/>
</dbReference>
<evidence type="ECO:0000256" key="1">
    <source>
        <dbReference type="ARBA" id="ARBA00009688"/>
    </source>
</evidence>